<organism evidence="1 4">
    <name type="scientific">Faecalibacterium prausnitzii</name>
    <dbReference type="NCBI Taxonomy" id="853"/>
    <lineage>
        <taxon>Bacteria</taxon>
        <taxon>Bacillati</taxon>
        <taxon>Bacillota</taxon>
        <taxon>Clostridia</taxon>
        <taxon>Eubacteriales</taxon>
        <taxon>Oscillospiraceae</taxon>
        <taxon>Faecalibacterium</taxon>
    </lineage>
</organism>
<proteinExistence type="predicted"/>
<reference evidence="3 4" key="1">
    <citation type="submission" date="2018-08" db="EMBL/GenBank/DDBJ databases">
        <title>A genome reference for cultivated species of the human gut microbiota.</title>
        <authorList>
            <person name="Zou Y."/>
            <person name="Xue W."/>
            <person name="Luo G."/>
        </authorList>
    </citation>
    <scope>NUCLEOTIDE SEQUENCE [LARGE SCALE GENOMIC DNA]</scope>
    <source>
        <strain evidence="1 4">AF36-11AT</strain>
        <strain evidence="2 3">AM42-11AC</strain>
    </source>
</reference>
<evidence type="ECO:0000313" key="2">
    <source>
        <dbReference type="EMBL" id="RGC07461.1"/>
    </source>
</evidence>
<dbReference type="EMBL" id="QVEQ01000003">
    <property type="protein sequence ID" value="RGB71825.1"/>
    <property type="molecule type" value="Genomic_DNA"/>
</dbReference>
<evidence type="ECO:0000313" key="1">
    <source>
        <dbReference type="EMBL" id="RGB71825.1"/>
    </source>
</evidence>
<name>A0A3E2TAV1_9FIRM</name>
<comment type="caution">
    <text evidence="1">The sequence shown here is derived from an EMBL/GenBank/DDBJ whole genome shotgun (WGS) entry which is preliminary data.</text>
</comment>
<evidence type="ECO:0000313" key="3">
    <source>
        <dbReference type="Proteomes" id="UP000261079"/>
    </source>
</evidence>
<protein>
    <submittedName>
        <fullName evidence="1">Uncharacterized protein</fullName>
    </submittedName>
</protein>
<dbReference type="Proteomes" id="UP000261140">
    <property type="component" value="Unassembled WGS sequence"/>
</dbReference>
<dbReference type="EMBL" id="QVEZ01000001">
    <property type="protein sequence ID" value="RGC07461.1"/>
    <property type="molecule type" value="Genomic_DNA"/>
</dbReference>
<sequence length="103" mass="12199">MWKALDRIVSAIIRRLFKPKYHVERVERYQLPGRLRIVKWCAAPADAPEDELRRIFSIVDEPQCDDMVVWFYSSLEDIGRKPFDVALLERSGKNAWPTIRRPT</sequence>
<gene>
    <name evidence="2" type="ORF">DW905_02505</name>
    <name evidence="1" type="ORF">DWZ89_04800</name>
</gene>
<dbReference type="AlphaFoldDB" id="A0A3E2TAV1"/>
<accession>A0A3E2TAV1</accession>
<evidence type="ECO:0000313" key="4">
    <source>
        <dbReference type="Proteomes" id="UP000261140"/>
    </source>
</evidence>
<dbReference type="Proteomes" id="UP000261079">
    <property type="component" value="Unassembled WGS sequence"/>
</dbReference>
<dbReference type="RefSeq" id="WP_117505015.1">
    <property type="nucleotide sequence ID" value="NZ_QVEQ01000003.1"/>
</dbReference>